<dbReference type="EMBL" id="JANHOG010000781">
    <property type="protein sequence ID" value="KAJ3551582.1"/>
    <property type="molecule type" value="Genomic_DNA"/>
</dbReference>
<gene>
    <name evidence="1" type="ORF">NM688_g4617</name>
</gene>
<protein>
    <submittedName>
        <fullName evidence="1">Uncharacterized protein</fullName>
    </submittedName>
</protein>
<reference evidence="1" key="1">
    <citation type="submission" date="2022-07" db="EMBL/GenBank/DDBJ databases">
        <title>Genome Sequence of Phlebia brevispora.</title>
        <authorList>
            <person name="Buettner E."/>
        </authorList>
    </citation>
    <scope>NUCLEOTIDE SEQUENCE</scope>
    <source>
        <strain evidence="1">MPL23</strain>
    </source>
</reference>
<name>A0ACC1T2H0_9APHY</name>
<comment type="caution">
    <text evidence="1">The sequence shown here is derived from an EMBL/GenBank/DDBJ whole genome shotgun (WGS) entry which is preliminary data.</text>
</comment>
<sequence>MPRLRHGDPSLTQSMRKGHPKALESEGPYPLVSASDVKLSDGTVNPRPLTSSEIKEYVQLYATAAHNAVHRAGFDGVELHGANGFLIDQFLQDVSNKRTDEYGGSIENRSRFALEVIDAVVGKVGEERTAIRLSPWGGYNEMRMKNPVPQFSHVVSELARQHPSLAYVHVVEPRVNGYLDIEVPPGDSNDFIRAIWFPRPLISAGGYLRDNALDVADKKGDLIAFGRPFIANPDLPIRLMKNIRLTKGNRDTYYAQDAVGYTDYPTAAEEKVVG</sequence>
<keyword evidence="2" id="KW-1185">Reference proteome</keyword>
<organism evidence="1 2">
    <name type="scientific">Phlebia brevispora</name>
    <dbReference type="NCBI Taxonomy" id="194682"/>
    <lineage>
        <taxon>Eukaryota</taxon>
        <taxon>Fungi</taxon>
        <taxon>Dikarya</taxon>
        <taxon>Basidiomycota</taxon>
        <taxon>Agaricomycotina</taxon>
        <taxon>Agaricomycetes</taxon>
        <taxon>Polyporales</taxon>
        <taxon>Meruliaceae</taxon>
        <taxon>Phlebia</taxon>
    </lineage>
</organism>
<evidence type="ECO:0000313" key="1">
    <source>
        <dbReference type="EMBL" id="KAJ3551582.1"/>
    </source>
</evidence>
<accession>A0ACC1T2H0</accession>
<proteinExistence type="predicted"/>
<evidence type="ECO:0000313" key="2">
    <source>
        <dbReference type="Proteomes" id="UP001148662"/>
    </source>
</evidence>
<dbReference type="Proteomes" id="UP001148662">
    <property type="component" value="Unassembled WGS sequence"/>
</dbReference>